<comment type="catalytic activity">
    <reaction evidence="5 15">
        <text>L-phenylalanyl-tRNA(Phe) + an N-terminal L-alpha-aminoacyl-[protein] = an N-terminal L-phenylalanyl-L-alpha-aminoacyl-[protein] + tRNA(Phe)</text>
        <dbReference type="Rhea" id="RHEA:43632"/>
        <dbReference type="Rhea" id="RHEA-COMP:9668"/>
        <dbReference type="Rhea" id="RHEA-COMP:9699"/>
        <dbReference type="Rhea" id="RHEA-COMP:10636"/>
        <dbReference type="Rhea" id="RHEA-COMP:10637"/>
        <dbReference type="ChEBI" id="CHEBI:78442"/>
        <dbReference type="ChEBI" id="CHEBI:78531"/>
        <dbReference type="ChEBI" id="CHEBI:78597"/>
        <dbReference type="ChEBI" id="CHEBI:83561"/>
        <dbReference type="EC" id="2.3.2.6"/>
    </reaction>
</comment>
<dbReference type="AlphaFoldDB" id="A0A543G2S1"/>
<evidence type="ECO:0000256" key="11">
    <source>
        <dbReference type="ARBA" id="ARBA00074372"/>
    </source>
</evidence>
<comment type="subcellular location">
    <subcellularLocation>
        <location evidence="1 15">Cytoplasm</location>
    </subcellularLocation>
</comment>
<evidence type="ECO:0000256" key="7">
    <source>
        <dbReference type="ARBA" id="ARBA00051538"/>
    </source>
</evidence>
<dbReference type="EC" id="2.3.2.6" evidence="10 15"/>
<reference evidence="16 17" key="1">
    <citation type="submission" date="2019-06" db="EMBL/GenBank/DDBJ databases">
        <title>Genomic Encyclopedia of Archaeal and Bacterial Type Strains, Phase II (KMG-II): from individual species to whole genera.</title>
        <authorList>
            <person name="Goeker M."/>
        </authorList>
    </citation>
    <scope>NUCLEOTIDE SEQUENCE [LARGE SCALE GENOMIC DNA]</scope>
    <source>
        <strain evidence="16 17">DSM 24789</strain>
    </source>
</reference>
<evidence type="ECO:0000256" key="6">
    <source>
        <dbReference type="ARBA" id="ARBA00050652"/>
    </source>
</evidence>
<evidence type="ECO:0000256" key="14">
    <source>
        <dbReference type="ARBA" id="ARBA00083640"/>
    </source>
</evidence>
<evidence type="ECO:0000256" key="8">
    <source>
        <dbReference type="ARBA" id="ARBA00054043"/>
    </source>
</evidence>
<dbReference type="NCBIfam" id="TIGR00667">
    <property type="entry name" value="aat"/>
    <property type="match status" value="1"/>
</dbReference>
<evidence type="ECO:0000256" key="4">
    <source>
        <dbReference type="ARBA" id="ARBA00023315"/>
    </source>
</evidence>
<protein>
    <recommendedName>
        <fullName evidence="11 15">Leucyl/phenylalanyl-tRNA--protein transferase</fullName>
        <ecNumber evidence="10 15">2.3.2.6</ecNumber>
    </recommendedName>
    <alternativeName>
        <fullName evidence="12 15">L/F-transferase</fullName>
    </alternativeName>
    <alternativeName>
        <fullName evidence="13 15">Leucyltransferase</fullName>
    </alternativeName>
    <alternativeName>
        <fullName evidence="14 15">Phenyalanyltransferase</fullName>
    </alternativeName>
</protein>
<organism evidence="16 17">
    <name type="scientific">Flavobacterium branchiophilum</name>
    <dbReference type="NCBI Taxonomy" id="55197"/>
    <lineage>
        <taxon>Bacteria</taxon>
        <taxon>Pseudomonadati</taxon>
        <taxon>Bacteroidota</taxon>
        <taxon>Flavobacteriia</taxon>
        <taxon>Flavobacteriales</taxon>
        <taxon>Flavobacteriaceae</taxon>
        <taxon>Flavobacterium</taxon>
    </lineage>
</organism>
<dbReference type="PANTHER" id="PTHR30098:SF2">
    <property type="entry name" value="LEUCYL_PHENYLALANYL-TRNA--PROTEIN TRANSFERASE"/>
    <property type="match status" value="1"/>
</dbReference>
<dbReference type="Gene3D" id="3.30.70.3550">
    <property type="entry name" value="Leucyl/phenylalanyl-tRNA-protein transferase, N-terminal domain"/>
    <property type="match status" value="1"/>
</dbReference>
<dbReference type="InterPro" id="IPR042221">
    <property type="entry name" value="Leu/Phe-tRNA_Trfase_N"/>
</dbReference>
<evidence type="ECO:0000256" key="5">
    <source>
        <dbReference type="ARBA" id="ARBA00050607"/>
    </source>
</evidence>
<evidence type="ECO:0000256" key="15">
    <source>
        <dbReference type="HAMAP-Rule" id="MF_00688"/>
    </source>
</evidence>
<gene>
    <name evidence="15" type="primary">aat</name>
    <name evidence="16" type="ORF">BC670_1240</name>
</gene>
<dbReference type="Gene3D" id="3.40.630.70">
    <property type="entry name" value="Leucyl/phenylalanyl-tRNA-protein transferase, C-terminal domain"/>
    <property type="match status" value="1"/>
</dbReference>
<dbReference type="InterPro" id="IPR016181">
    <property type="entry name" value="Acyl_CoA_acyltransferase"/>
</dbReference>
<keyword evidence="4 15" id="KW-0012">Acyltransferase</keyword>
<comment type="caution">
    <text evidence="16">The sequence shown here is derived from an EMBL/GenBank/DDBJ whole genome shotgun (WGS) entry which is preliminary data.</text>
</comment>
<name>A0A543G2S1_9FLAO</name>
<evidence type="ECO:0000256" key="3">
    <source>
        <dbReference type="ARBA" id="ARBA00022679"/>
    </source>
</evidence>
<dbReference type="GO" id="GO:0030163">
    <property type="term" value="P:protein catabolic process"/>
    <property type="evidence" value="ECO:0007669"/>
    <property type="project" value="UniProtKB-UniRule"/>
</dbReference>
<evidence type="ECO:0000256" key="9">
    <source>
        <dbReference type="ARBA" id="ARBA00061535"/>
    </source>
</evidence>
<dbReference type="GO" id="GO:0008914">
    <property type="term" value="F:leucyl-tRNA--protein transferase activity"/>
    <property type="evidence" value="ECO:0007669"/>
    <property type="project" value="UniProtKB-UniRule"/>
</dbReference>
<evidence type="ECO:0000313" key="17">
    <source>
        <dbReference type="Proteomes" id="UP000320773"/>
    </source>
</evidence>
<dbReference type="Pfam" id="PF03588">
    <property type="entry name" value="Leu_Phe_trans"/>
    <property type="match status" value="1"/>
</dbReference>
<sequence>MKFSISLPQTKQAMFFLDDSNYFPNVNQANPEGILAIGGDLSVERLQLAYRSGIFPWFNDDEPIIWWAPNPRMVLFLDDYQPSKSMRNLLKKKLFRVTFNQNFKAVMTHCQQIKRYGQSDTWISNEMIKAYCQLHDIGFAKSVEVWQDDQLVGGLYGIDLGHIFCGESMFSVVANASKIAFDFLVNHLKANQYQLLDAQVYNDHLARLGCIEIERDVFMKILENKANPI</sequence>
<comment type="catalytic activity">
    <reaction evidence="7 15">
        <text>N-terminal L-lysyl-[protein] + L-leucyl-tRNA(Leu) = N-terminal L-leucyl-L-lysyl-[protein] + tRNA(Leu) + H(+)</text>
        <dbReference type="Rhea" id="RHEA:12340"/>
        <dbReference type="Rhea" id="RHEA-COMP:9613"/>
        <dbReference type="Rhea" id="RHEA-COMP:9622"/>
        <dbReference type="Rhea" id="RHEA-COMP:12670"/>
        <dbReference type="Rhea" id="RHEA-COMP:12671"/>
        <dbReference type="ChEBI" id="CHEBI:15378"/>
        <dbReference type="ChEBI" id="CHEBI:65249"/>
        <dbReference type="ChEBI" id="CHEBI:78442"/>
        <dbReference type="ChEBI" id="CHEBI:78494"/>
        <dbReference type="ChEBI" id="CHEBI:133043"/>
        <dbReference type="EC" id="2.3.2.6"/>
    </reaction>
</comment>
<keyword evidence="2 15" id="KW-0963">Cytoplasm</keyword>
<accession>A0A543G2S1</accession>
<evidence type="ECO:0000313" key="16">
    <source>
        <dbReference type="EMBL" id="TQM40357.1"/>
    </source>
</evidence>
<dbReference type="EMBL" id="VFPJ01000001">
    <property type="protein sequence ID" value="TQM40357.1"/>
    <property type="molecule type" value="Genomic_DNA"/>
</dbReference>
<evidence type="ECO:0000256" key="12">
    <source>
        <dbReference type="ARBA" id="ARBA00077136"/>
    </source>
</evidence>
<comment type="catalytic activity">
    <reaction evidence="6 15">
        <text>N-terminal L-arginyl-[protein] + L-leucyl-tRNA(Leu) = N-terminal L-leucyl-L-arginyl-[protein] + tRNA(Leu) + H(+)</text>
        <dbReference type="Rhea" id="RHEA:50416"/>
        <dbReference type="Rhea" id="RHEA-COMP:9613"/>
        <dbReference type="Rhea" id="RHEA-COMP:9622"/>
        <dbReference type="Rhea" id="RHEA-COMP:12672"/>
        <dbReference type="Rhea" id="RHEA-COMP:12673"/>
        <dbReference type="ChEBI" id="CHEBI:15378"/>
        <dbReference type="ChEBI" id="CHEBI:64719"/>
        <dbReference type="ChEBI" id="CHEBI:78442"/>
        <dbReference type="ChEBI" id="CHEBI:78494"/>
        <dbReference type="ChEBI" id="CHEBI:133044"/>
        <dbReference type="EC" id="2.3.2.6"/>
    </reaction>
</comment>
<dbReference type="PANTHER" id="PTHR30098">
    <property type="entry name" value="LEUCYL/PHENYLALANYL-TRNA--PROTEIN TRANSFERASE"/>
    <property type="match status" value="1"/>
</dbReference>
<evidence type="ECO:0000256" key="2">
    <source>
        <dbReference type="ARBA" id="ARBA00022490"/>
    </source>
</evidence>
<dbReference type="HAMAP" id="MF_00688">
    <property type="entry name" value="Leu_Phe_trans"/>
    <property type="match status" value="1"/>
</dbReference>
<evidence type="ECO:0000256" key="10">
    <source>
        <dbReference type="ARBA" id="ARBA00066767"/>
    </source>
</evidence>
<proteinExistence type="inferred from homology"/>
<evidence type="ECO:0000256" key="1">
    <source>
        <dbReference type="ARBA" id="ARBA00004496"/>
    </source>
</evidence>
<dbReference type="InterPro" id="IPR042203">
    <property type="entry name" value="Leu/Phe-tRNA_Trfase_C"/>
</dbReference>
<dbReference type="FunFam" id="3.30.70.3550:FF:000001">
    <property type="entry name" value="Leucyl/phenylalanyl-tRNA--protein transferase"/>
    <property type="match status" value="1"/>
</dbReference>
<comment type="similarity">
    <text evidence="9 15">Belongs to the L/F-transferase family.</text>
</comment>
<evidence type="ECO:0000256" key="13">
    <source>
        <dbReference type="ARBA" id="ARBA00077165"/>
    </source>
</evidence>
<keyword evidence="3 15" id="KW-0808">Transferase</keyword>
<dbReference type="SUPFAM" id="SSF55729">
    <property type="entry name" value="Acyl-CoA N-acyltransferases (Nat)"/>
    <property type="match status" value="1"/>
</dbReference>
<dbReference type="Proteomes" id="UP000320773">
    <property type="component" value="Unassembled WGS sequence"/>
</dbReference>
<dbReference type="GO" id="GO:0005737">
    <property type="term" value="C:cytoplasm"/>
    <property type="evidence" value="ECO:0007669"/>
    <property type="project" value="UniProtKB-SubCell"/>
</dbReference>
<comment type="function">
    <text evidence="8 15">Functions in the N-end rule pathway of protein degradation where it conjugates Leu, Phe and, less efficiently, Met from aminoacyl-tRNAs to the N-termini of proteins containing an N-terminal arginine or lysine.</text>
</comment>
<dbReference type="InterPro" id="IPR004616">
    <property type="entry name" value="Leu/Phe-tRNA_Trfase"/>
</dbReference>